<name>A0A4S4LVX6_9AGAM</name>
<comment type="caution">
    <text evidence="2">The sequence shown here is derived from an EMBL/GenBank/DDBJ whole genome shotgun (WGS) entry which is preliminary data.</text>
</comment>
<protein>
    <submittedName>
        <fullName evidence="2">Uncharacterized protein</fullName>
    </submittedName>
</protein>
<feature type="region of interest" description="Disordered" evidence="1">
    <location>
        <begin position="23"/>
        <end position="54"/>
    </location>
</feature>
<feature type="compositionally biased region" description="Polar residues" evidence="1">
    <location>
        <begin position="23"/>
        <end position="35"/>
    </location>
</feature>
<dbReference type="EMBL" id="SGPL01000181">
    <property type="protein sequence ID" value="THH15968.1"/>
    <property type="molecule type" value="Genomic_DNA"/>
</dbReference>
<evidence type="ECO:0000313" key="2">
    <source>
        <dbReference type="EMBL" id="THH15968.1"/>
    </source>
</evidence>
<proteinExistence type="predicted"/>
<gene>
    <name evidence="2" type="ORF">EW146_g4592</name>
</gene>
<dbReference type="Proteomes" id="UP000310158">
    <property type="component" value="Unassembled WGS sequence"/>
</dbReference>
<accession>A0A4S4LVX6</accession>
<reference evidence="2 3" key="1">
    <citation type="submission" date="2019-02" db="EMBL/GenBank/DDBJ databases">
        <title>Genome sequencing of the rare red list fungi Bondarzewia mesenterica.</title>
        <authorList>
            <person name="Buettner E."/>
            <person name="Kellner H."/>
        </authorList>
    </citation>
    <scope>NUCLEOTIDE SEQUENCE [LARGE SCALE GENOMIC DNA]</scope>
    <source>
        <strain evidence="2 3">DSM 108281</strain>
    </source>
</reference>
<evidence type="ECO:0000313" key="3">
    <source>
        <dbReference type="Proteomes" id="UP000310158"/>
    </source>
</evidence>
<evidence type="ECO:0000256" key="1">
    <source>
        <dbReference type="SAM" id="MobiDB-lite"/>
    </source>
</evidence>
<dbReference type="AlphaFoldDB" id="A0A4S4LVX6"/>
<sequence length="113" mass="12599">MLRRNVNNDSPWRERAAITPTLLINYNSPSTSTQLERSHSKDAPSNVDLDEIARQSLPTSINPLQFGNDKSMSMMQLTALETLAQKNNGRLTPDGRVMLGLAYDVLGRDPDED</sequence>
<keyword evidence="3" id="KW-1185">Reference proteome</keyword>
<organism evidence="2 3">
    <name type="scientific">Bondarzewia mesenterica</name>
    <dbReference type="NCBI Taxonomy" id="1095465"/>
    <lineage>
        <taxon>Eukaryota</taxon>
        <taxon>Fungi</taxon>
        <taxon>Dikarya</taxon>
        <taxon>Basidiomycota</taxon>
        <taxon>Agaricomycotina</taxon>
        <taxon>Agaricomycetes</taxon>
        <taxon>Russulales</taxon>
        <taxon>Bondarzewiaceae</taxon>
        <taxon>Bondarzewia</taxon>
    </lineage>
</organism>